<evidence type="ECO:0000313" key="1">
    <source>
        <dbReference type="EMBL" id="AKQ07644.1"/>
    </source>
</evidence>
<dbReference type="Pfam" id="PF25682">
    <property type="entry name" value="Phage_VG64"/>
    <property type="match status" value="1"/>
</dbReference>
<dbReference type="KEGG" id="vg:26630680"/>
<dbReference type="OrthoDB" id="19721at10239"/>
<protein>
    <submittedName>
        <fullName evidence="1">Uncharacterized protein</fullName>
    </submittedName>
</protein>
<dbReference type="EMBL" id="KT184694">
    <property type="protein sequence ID" value="AKQ07644.1"/>
    <property type="molecule type" value="Genomic_DNA"/>
</dbReference>
<evidence type="ECO:0000313" key="2">
    <source>
        <dbReference type="Proteomes" id="UP000204421"/>
    </source>
</evidence>
<sequence length="160" mass="17754">MTPDDRPPFWLRFALSTPNNPTEYLIMKINTRIKKSIAAGAFALAAVGLSACGINDADVASENLSKAADNFEIPRRIVFFNGITDKYLLEIQGRCAITADTASQKLDVTCKRNGQFKKHFLGLSDNVSYFVEQIEGANVSDDFYRVTFKPSVVVPDIDIR</sequence>
<dbReference type="GeneID" id="26630680"/>
<dbReference type="Proteomes" id="UP000204421">
    <property type="component" value="Segment"/>
</dbReference>
<reference evidence="1 2" key="1">
    <citation type="submission" date="2015-06" db="EMBL/GenBank/DDBJ databases">
        <authorList>
            <person name="Akther S."/>
            <person name="Anaya M."/>
            <person name="Carvajal B."/>
            <person name="Chen Y."/>
            <person name="Estrada B."/>
            <person name="Gedeon F."/>
            <person name="Golebiewska U.P."/>
            <person name="Gu W."/>
            <person name="Hernandez A."/>
            <person name="Islam T."/>
            <person name="Jin Y."/>
            <person name="Jung S.M.I.N."/>
            <person name="Nieves W."/>
            <person name="Patel N."/>
            <person name="Qu S."/>
            <person name="Sookdeo T."/>
            <person name="Tobar N."/>
            <person name="Victor W."/>
            <person name="Serrano M.G."/>
            <person name="Buck G."/>
            <person name="Lee V."/>
            <person name="Wang Y."/>
            <person name="Carvalho R."/>
            <person name="Voegtly L."/>
            <person name="Shi R."/>
            <person name="Duckworth R."/>
            <person name="Johnson A."/>
            <person name="Loviza R."/>
            <person name="Walstead R."/>
            <person name="Shah Z."/>
            <person name="Kiflezghi M."/>
            <person name="Wade K."/>
            <person name="Delesalle V.A."/>
            <person name="Bradley K.W."/>
            <person name="Asai D.J."/>
            <person name="Bowman C.A."/>
            <person name="Russell D.A."/>
            <person name="Pope W.H."/>
            <person name="Jacobs-Sera D."/>
            <person name="Hendrix R.W."/>
            <person name="Hatfull G.F."/>
        </authorList>
    </citation>
    <scope>NUCLEOTIDE SEQUENCE [LARGE SCALE GENOMIC DNA]</scope>
</reference>
<dbReference type="RefSeq" id="YP_009204166.1">
    <property type="nucleotide sequence ID" value="NC_028860.1"/>
</dbReference>
<accession>A0A0H4TL03</accession>
<proteinExistence type="predicted"/>
<name>A0A0H4TL03_9CAUD</name>
<organism evidence="1 2">
    <name type="scientific">Mycobacterium phage Smeadley</name>
    <dbReference type="NCBI Taxonomy" id="1673873"/>
    <lineage>
        <taxon>Viruses</taxon>
        <taxon>Duplodnaviria</taxon>
        <taxon>Heunggongvirae</taxon>
        <taxon>Uroviricota</taxon>
        <taxon>Caudoviricetes</taxon>
        <taxon>Fromanvirus</taxon>
        <taxon>Fromanvirus astro</taxon>
    </lineage>
</organism>
<dbReference type="InterPro" id="IPR058243">
    <property type="entry name" value="Phage_VG64"/>
</dbReference>
<gene>
    <name evidence="1" type="ORF">SEA_SMEADLEY_76</name>
</gene>